<feature type="compositionally biased region" description="Basic and acidic residues" evidence="1">
    <location>
        <begin position="16"/>
        <end position="27"/>
    </location>
</feature>
<reference evidence="2" key="1">
    <citation type="submission" date="2018-06" db="EMBL/GenBank/DDBJ databases">
        <authorList>
            <person name="Ashton P.M."/>
            <person name="Dallman T."/>
            <person name="Nair S."/>
            <person name="De Pinna E."/>
            <person name="Peters T."/>
            <person name="Grant K."/>
        </authorList>
    </citation>
    <scope>NUCLEOTIDE SEQUENCE</scope>
    <source>
        <strain evidence="2">430336</strain>
    </source>
</reference>
<feature type="region of interest" description="Disordered" evidence="1">
    <location>
        <begin position="1"/>
        <end position="60"/>
    </location>
</feature>
<evidence type="ECO:0000256" key="1">
    <source>
        <dbReference type="SAM" id="MobiDB-lite"/>
    </source>
</evidence>
<dbReference type="AlphaFoldDB" id="A0A5J0S6A2"/>
<accession>A0A5J0S6A2</accession>
<sequence>MDEKQVKRPASPASDVPEHFGLEEIIHSPKRRKRSQAGRPPAGKRHDDVTQPWYMYKPDD</sequence>
<dbReference type="EMBL" id="AAGQTM010000021">
    <property type="protein sequence ID" value="EBQ9796177.1"/>
    <property type="molecule type" value="Genomic_DNA"/>
</dbReference>
<protein>
    <submittedName>
        <fullName evidence="2">Uncharacterized protein</fullName>
    </submittedName>
</protein>
<proteinExistence type="predicted"/>
<name>A0A5J0S6A2_SALET</name>
<organism evidence="2">
    <name type="scientific">Salmonella enterica subsp. enterica serovar Kottbus</name>
    <dbReference type="NCBI Taxonomy" id="224727"/>
    <lineage>
        <taxon>Bacteria</taxon>
        <taxon>Pseudomonadati</taxon>
        <taxon>Pseudomonadota</taxon>
        <taxon>Gammaproteobacteria</taxon>
        <taxon>Enterobacterales</taxon>
        <taxon>Enterobacteriaceae</taxon>
        <taxon>Salmonella</taxon>
    </lineage>
</organism>
<comment type="caution">
    <text evidence="2">The sequence shown here is derived from an EMBL/GenBank/DDBJ whole genome shotgun (WGS) entry which is preliminary data.</text>
</comment>
<gene>
    <name evidence="2" type="ORF">DM035_18685</name>
</gene>
<evidence type="ECO:0000313" key="2">
    <source>
        <dbReference type="EMBL" id="EBQ9796177.1"/>
    </source>
</evidence>